<dbReference type="PANTHER" id="PTHR37948:SF1">
    <property type="entry name" value="BLL5189 PROTEIN"/>
    <property type="match status" value="1"/>
</dbReference>
<dbReference type="PANTHER" id="PTHR37948">
    <property type="entry name" value="ZGC:113208"/>
    <property type="match status" value="1"/>
</dbReference>
<gene>
    <name evidence="2" type="ORF">HETSPECPRED_009631</name>
</gene>
<protein>
    <recommendedName>
        <fullName evidence="4">Vegetatible incompatibility protein HET-E-1</fullName>
    </recommendedName>
</protein>
<comment type="caution">
    <text evidence="2">The sequence shown here is derived from an EMBL/GenBank/DDBJ whole genome shotgun (WGS) entry which is preliminary data.</text>
</comment>
<dbReference type="EMBL" id="CAJPDS010000008">
    <property type="protein sequence ID" value="CAF9910161.1"/>
    <property type="molecule type" value="Genomic_DNA"/>
</dbReference>
<feature type="region of interest" description="Disordered" evidence="1">
    <location>
        <begin position="64"/>
        <end position="119"/>
    </location>
</feature>
<dbReference type="AlphaFoldDB" id="A0A8H3EWJ7"/>
<evidence type="ECO:0000313" key="3">
    <source>
        <dbReference type="Proteomes" id="UP000664521"/>
    </source>
</evidence>
<feature type="compositionally biased region" description="Basic and acidic residues" evidence="1">
    <location>
        <begin position="97"/>
        <end position="112"/>
    </location>
</feature>
<evidence type="ECO:0000313" key="2">
    <source>
        <dbReference type="EMBL" id="CAF9910161.1"/>
    </source>
</evidence>
<dbReference type="Proteomes" id="UP000664521">
    <property type="component" value="Unassembled WGS sequence"/>
</dbReference>
<sequence>MAETAAVLEAQRLENIQRNRALLQDLGIHRKHIIAAPKPVASRPAKKRKLDFVNLPSRSSARIASAPVKHEYLDPESEEDKPTRRSGKRKSAGKANVKREARAIRDTTHDTEATSAVPTKDVEALRDGWARWTPAAGLPTRDEDSTFHFDDQPTFTPNKSPEEMLREGCFGGSYFRPLYSRRLGITVSDDWRELPEAWTAGLDIGSWLTSSTYNPDINKYKVSCGQSIEEWEAAGWINHTYDVRGWFQWYCRFFVGRRCDDDERQVSRWRKCVGETGRWRRMLLKKYVALGIREVFDDGEEEEQIDVSPVVHQTCHHWAFEVRQNVLDAYWRTGR</sequence>
<accession>A0A8H3EWJ7</accession>
<feature type="compositionally biased region" description="Basic and acidic residues" evidence="1">
    <location>
        <begin position="140"/>
        <end position="151"/>
    </location>
</feature>
<organism evidence="2 3">
    <name type="scientific">Heterodermia speciosa</name>
    <dbReference type="NCBI Taxonomy" id="116794"/>
    <lineage>
        <taxon>Eukaryota</taxon>
        <taxon>Fungi</taxon>
        <taxon>Dikarya</taxon>
        <taxon>Ascomycota</taxon>
        <taxon>Pezizomycotina</taxon>
        <taxon>Lecanoromycetes</taxon>
        <taxon>OSLEUM clade</taxon>
        <taxon>Lecanoromycetidae</taxon>
        <taxon>Caliciales</taxon>
        <taxon>Physciaceae</taxon>
        <taxon>Heterodermia</taxon>
    </lineage>
</organism>
<evidence type="ECO:0008006" key="4">
    <source>
        <dbReference type="Google" id="ProtNLM"/>
    </source>
</evidence>
<name>A0A8H3EWJ7_9LECA</name>
<proteinExistence type="predicted"/>
<evidence type="ECO:0000256" key="1">
    <source>
        <dbReference type="SAM" id="MobiDB-lite"/>
    </source>
</evidence>
<feature type="region of interest" description="Disordered" evidence="1">
    <location>
        <begin position="134"/>
        <end position="162"/>
    </location>
</feature>
<dbReference type="OrthoDB" id="4850at2759"/>
<keyword evidence="3" id="KW-1185">Reference proteome</keyword>
<reference evidence="2" key="1">
    <citation type="submission" date="2021-03" db="EMBL/GenBank/DDBJ databases">
        <authorList>
            <person name="Tagirdzhanova G."/>
        </authorList>
    </citation>
    <scope>NUCLEOTIDE SEQUENCE</scope>
</reference>